<evidence type="ECO:0000313" key="3">
    <source>
        <dbReference type="Proteomes" id="UP000762676"/>
    </source>
</evidence>
<organism evidence="2 3">
    <name type="scientific">Elysia marginata</name>
    <dbReference type="NCBI Taxonomy" id="1093978"/>
    <lineage>
        <taxon>Eukaryota</taxon>
        <taxon>Metazoa</taxon>
        <taxon>Spiralia</taxon>
        <taxon>Lophotrochozoa</taxon>
        <taxon>Mollusca</taxon>
        <taxon>Gastropoda</taxon>
        <taxon>Heterobranchia</taxon>
        <taxon>Euthyneura</taxon>
        <taxon>Panpulmonata</taxon>
        <taxon>Sacoglossa</taxon>
        <taxon>Placobranchoidea</taxon>
        <taxon>Plakobranchidae</taxon>
        <taxon>Elysia</taxon>
    </lineage>
</organism>
<accession>A0AAV4H2U1</accession>
<protein>
    <submittedName>
        <fullName evidence="2">Uncharacterized protein</fullName>
    </submittedName>
</protein>
<name>A0AAV4H2U1_9GAST</name>
<proteinExistence type="predicted"/>
<keyword evidence="3" id="KW-1185">Reference proteome</keyword>
<dbReference type="EMBL" id="BMAT01008756">
    <property type="protein sequence ID" value="GFR92009.1"/>
    <property type="molecule type" value="Genomic_DNA"/>
</dbReference>
<comment type="caution">
    <text evidence="2">The sequence shown here is derived from an EMBL/GenBank/DDBJ whole genome shotgun (WGS) entry which is preliminary data.</text>
</comment>
<dbReference type="AlphaFoldDB" id="A0AAV4H2U1"/>
<sequence>MVVGDISSSSSSSSHGSLRHRRHQADRPGESQIRPPSPVTRRPGPKRGKARPTGMQSLIDCHTTVNLPSLPIAAGTRLVIGCLDALPTTSHAHFCPTTVCRQLVLSLVPRLFYHSLRVSVAGRTELRPSAIHRAKPYCVEDFNNTVVT</sequence>
<reference evidence="2 3" key="1">
    <citation type="journal article" date="2021" name="Elife">
        <title>Chloroplast acquisition without the gene transfer in kleptoplastic sea slugs, Plakobranchus ocellatus.</title>
        <authorList>
            <person name="Maeda T."/>
            <person name="Takahashi S."/>
            <person name="Yoshida T."/>
            <person name="Shimamura S."/>
            <person name="Takaki Y."/>
            <person name="Nagai Y."/>
            <person name="Toyoda A."/>
            <person name="Suzuki Y."/>
            <person name="Arimoto A."/>
            <person name="Ishii H."/>
            <person name="Satoh N."/>
            <person name="Nishiyama T."/>
            <person name="Hasebe M."/>
            <person name="Maruyama T."/>
            <person name="Minagawa J."/>
            <person name="Obokata J."/>
            <person name="Shigenobu S."/>
        </authorList>
    </citation>
    <scope>NUCLEOTIDE SEQUENCE [LARGE SCALE GENOMIC DNA]</scope>
</reference>
<gene>
    <name evidence="2" type="ORF">ElyMa_004342400</name>
</gene>
<feature type="region of interest" description="Disordered" evidence="1">
    <location>
        <begin position="1"/>
        <end position="55"/>
    </location>
</feature>
<dbReference type="Proteomes" id="UP000762676">
    <property type="component" value="Unassembled WGS sequence"/>
</dbReference>
<evidence type="ECO:0000256" key="1">
    <source>
        <dbReference type="SAM" id="MobiDB-lite"/>
    </source>
</evidence>
<evidence type="ECO:0000313" key="2">
    <source>
        <dbReference type="EMBL" id="GFR92009.1"/>
    </source>
</evidence>